<evidence type="ECO:0000313" key="3">
    <source>
        <dbReference type="Proteomes" id="UP001596024"/>
    </source>
</evidence>
<feature type="region of interest" description="Disordered" evidence="1">
    <location>
        <begin position="84"/>
        <end position="185"/>
    </location>
</feature>
<comment type="caution">
    <text evidence="2">The sequence shown here is derived from an EMBL/GenBank/DDBJ whole genome shotgun (WGS) entry which is preliminary data.</text>
</comment>
<dbReference type="Proteomes" id="UP001596024">
    <property type="component" value="Unassembled WGS sequence"/>
</dbReference>
<feature type="compositionally biased region" description="Basic and acidic residues" evidence="1">
    <location>
        <begin position="119"/>
        <end position="131"/>
    </location>
</feature>
<dbReference type="EMBL" id="JBHSGQ010000004">
    <property type="protein sequence ID" value="MFC4725597.1"/>
    <property type="molecule type" value="Genomic_DNA"/>
</dbReference>
<sequence>MAREIDDRKKKKALRRLDRVRRALAEAEADGDAEAAREARALLTEWEDEFLGSVEERLNTFGSAFTDPEKGSLDEPLSQLQAAKLKELEAKAKGKETRPWKRSSFKPKDKAQRSSFSAKRPERRANIRDINEDVPADMPEAGPAAPRLSDAEHVPGPSPAPAPAKAPSPQKPRPRFTVIKGGKEE</sequence>
<name>A0ABV9NB47_9PROT</name>
<organism evidence="2 3">
    <name type="scientific">Glycocaulis abyssi</name>
    <dbReference type="NCBI Taxonomy" id="1433403"/>
    <lineage>
        <taxon>Bacteria</taxon>
        <taxon>Pseudomonadati</taxon>
        <taxon>Pseudomonadota</taxon>
        <taxon>Alphaproteobacteria</taxon>
        <taxon>Maricaulales</taxon>
        <taxon>Maricaulaceae</taxon>
        <taxon>Glycocaulis</taxon>
    </lineage>
</organism>
<proteinExistence type="predicted"/>
<feature type="compositionally biased region" description="Basic and acidic residues" evidence="1">
    <location>
        <begin position="84"/>
        <end position="99"/>
    </location>
</feature>
<dbReference type="RefSeq" id="WP_371393308.1">
    <property type="nucleotide sequence ID" value="NZ_CP163421.1"/>
</dbReference>
<protein>
    <submittedName>
        <fullName evidence="2">Uncharacterized protein</fullName>
    </submittedName>
</protein>
<reference evidence="3" key="1">
    <citation type="journal article" date="2019" name="Int. J. Syst. Evol. Microbiol.">
        <title>The Global Catalogue of Microorganisms (GCM) 10K type strain sequencing project: providing services to taxonomists for standard genome sequencing and annotation.</title>
        <authorList>
            <consortium name="The Broad Institute Genomics Platform"/>
            <consortium name="The Broad Institute Genome Sequencing Center for Infectious Disease"/>
            <person name="Wu L."/>
            <person name="Ma J."/>
        </authorList>
    </citation>
    <scope>NUCLEOTIDE SEQUENCE [LARGE SCALE GENOMIC DNA]</scope>
    <source>
        <strain evidence="3">CCUG 62981</strain>
    </source>
</reference>
<gene>
    <name evidence="2" type="ORF">ACFPB0_09875</name>
</gene>
<evidence type="ECO:0000256" key="1">
    <source>
        <dbReference type="SAM" id="MobiDB-lite"/>
    </source>
</evidence>
<evidence type="ECO:0000313" key="2">
    <source>
        <dbReference type="EMBL" id="MFC4725597.1"/>
    </source>
</evidence>
<accession>A0ABV9NB47</accession>
<feature type="compositionally biased region" description="Pro residues" evidence="1">
    <location>
        <begin position="156"/>
        <end position="171"/>
    </location>
</feature>
<keyword evidence="3" id="KW-1185">Reference proteome</keyword>